<evidence type="ECO:0000313" key="3">
    <source>
        <dbReference type="EMBL" id="ANK61542.1"/>
    </source>
</evidence>
<gene>
    <name evidence="3" type="ORF">AYR53_01435</name>
</gene>
<evidence type="ECO:0000259" key="2">
    <source>
        <dbReference type="PROSITE" id="PS51186"/>
    </source>
</evidence>
<evidence type="ECO:0000256" key="1">
    <source>
        <dbReference type="SAM" id="Phobius"/>
    </source>
</evidence>
<evidence type="ECO:0000313" key="4">
    <source>
        <dbReference type="Proteomes" id="UP000078582"/>
    </source>
</evidence>
<name>A0A192GZX0_9LACO</name>
<dbReference type="RefSeq" id="WP_068279725.1">
    <property type="nucleotide sequence ID" value="NZ_CP014873.1"/>
</dbReference>
<organism evidence="3 4">
    <name type="scientific">Loigolactobacillus backii</name>
    <dbReference type="NCBI Taxonomy" id="375175"/>
    <lineage>
        <taxon>Bacteria</taxon>
        <taxon>Bacillati</taxon>
        <taxon>Bacillota</taxon>
        <taxon>Bacilli</taxon>
        <taxon>Lactobacillales</taxon>
        <taxon>Lactobacillaceae</taxon>
        <taxon>Loigolactobacillus</taxon>
    </lineage>
</organism>
<proteinExistence type="predicted"/>
<dbReference type="GeneID" id="42980899"/>
<accession>A0A192GZX0</accession>
<keyword evidence="1" id="KW-1133">Transmembrane helix</keyword>
<dbReference type="Pfam" id="PF00583">
    <property type="entry name" value="Acetyltransf_1"/>
    <property type="match status" value="1"/>
</dbReference>
<keyword evidence="1" id="KW-0812">Transmembrane</keyword>
<dbReference type="Proteomes" id="UP000078582">
    <property type="component" value="Chromosome"/>
</dbReference>
<dbReference type="InterPro" id="IPR016181">
    <property type="entry name" value="Acyl_CoA_acyltransferase"/>
</dbReference>
<keyword evidence="1" id="KW-0472">Membrane</keyword>
<dbReference type="AlphaFoldDB" id="A0A192GZX0"/>
<dbReference type="EMBL" id="CP014873">
    <property type="protein sequence ID" value="ANK61542.1"/>
    <property type="molecule type" value="Genomic_DNA"/>
</dbReference>
<keyword evidence="4" id="KW-1185">Reference proteome</keyword>
<dbReference type="PROSITE" id="PS51186">
    <property type="entry name" value="GNAT"/>
    <property type="match status" value="1"/>
</dbReference>
<reference evidence="3 4" key="1">
    <citation type="submission" date="2016-03" db="EMBL/GenBank/DDBJ databases">
        <title>Pediococcus and Lactobacillus from brewery environment - whole genome sequencing and assembly.</title>
        <authorList>
            <person name="Behr J."/>
            <person name="Geissler A.J."/>
            <person name="Vogel R.F."/>
        </authorList>
    </citation>
    <scope>NUCLEOTIDE SEQUENCE [LARGE SCALE GENOMIC DNA]</scope>
    <source>
        <strain evidence="3 4">TMW 1.1989</strain>
    </source>
</reference>
<dbReference type="STRING" id="375175.AYR53_01435"/>
<feature type="domain" description="N-acetyltransferase" evidence="2">
    <location>
        <begin position="1"/>
        <end position="164"/>
    </location>
</feature>
<feature type="transmembrane region" description="Helical" evidence="1">
    <location>
        <begin position="106"/>
        <end position="128"/>
    </location>
</feature>
<dbReference type="GO" id="GO:0016747">
    <property type="term" value="F:acyltransferase activity, transferring groups other than amino-acyl groups"/>
    <property type="evidence" value="ECO:0007669"/>
    <property type="project" value="InterPro"/>
</dbReference>
<dbReference type="OrthoDB" id="9796171at2"/>
<dbReference type="Gene3D" id="3.40.630.30">
    <property type="match status" value="1"/>
</dbReference>
<sequence length="164" mass="18743">MKLHVGSEPWQRAAALYVRMQVFVQERHIALIDEFDQHDTSKTSYAVIYADNEQPVATGRLQFIDAATIQPGRIATLSEYRGQGLGAQVINALEEVGQHQGYQKSVLQYLLLVIDFHLLLMTDFLFMARIKKRTFPVRSSKSTTTKIFQKEGNALCVMILQNYY</sequence>
<dbReference type="InterPro" id="IPR000182">
    <property type="entry name" value="GNAT_dom"/>
</dbReference>
<dbReference type="SUPFAM" id="SSF55729">
    <property type="entry name" value="Acyl-CoA N-acyltransferases (Nat)"/>
    <property type="match status" value="1"/>
</dbReference>
<protein>
    <recommendedName>
        <fullName evidence="2">N-acetyltransferase domain-containing protein</fullName>
    </recommendedName>
</protein>
<dbReference type="CDD" id="cd04301">
    <property type="entry name" value="NAT_SF"/>
    <property type="match status" value="1"/>
</dbReference>